<dbReference type="SUPFAM" id="SSF55486">
    <property type="entry name" value="Metalloproteases ('zincins'), catalytic domain"/>
    <property type="match status" value="1"/>
</dbReference>
<dbReference type="SUPFAM" id="SSF48371">
    <property type="entry name" value="ARM repeat"/>
    <property type="match status" value="1"/>
</dbReference>
<evidence type="ECO:0000256" key="6">
    <source>
        <dbReference type="ARBA" id="ARBA00022723"/>
    </source>
</evidence>
<dbReference type="Pfam" id="PF01433">
    <property type="entry name" value="Peptidase_M1"/>
    <property type="match status" value="1"/>
</dbReference>
<dbReference type="FunFam" id="1.10.390.10:FF:000009">
    <property type="entry name" value="Leukotriene A(4) hydrolase"/>
    <property type="match status" value="1"/>
</dbReference>
<gene>
    <name evidence="17" type="ORF">FH972_023820</name>
</gene>
<evidence type="ECO:0000313" key="17">
    <source>
        <dbReference type="EMBL" id="KAB8349807.1"/>
    </source>
</evidence>
<sequence length="1645" mass="181259">MSHSAGSDQLPVAAETSKHQAAGAVAKRRPAYSCLPCKARKACCLRGKPDGCIFEVNDDTRNALSQLEEIQQLRSQVARLKAKLAELSTDDTDAAEQHKKPSQALTRRDSVGRWRDSTVTEARHAVPLARSTVPFAFVQGVFLERLVDRYAPPGPGTHQWLRSVAAETADESSSLALAIKALSMASCGAQDQDKGLQMQAHSIYTKVLRQLQHELNSPDWSTSAEVLYATMVVSLFELLIRNNSMSWLIHLNGLSRLFQHRGPANHMSGLEHETLRFFRMFGLTLCVFTRKPSFLSEPMWKSQPWAHGYPCKDMLDLLLDHVLDIPALLFQADLFRQSMAAGTMSRETAAVESKRIQFQLSHVYRRLEDWKHTWALTYPGVQEAQQHQTPYTPDSPASKFEQDEERIPLVDNALSQAVNMYYAGKLLLMRALVAFDPLTPEKSQELVALICEGVEFALQIVQDYFSALKLLFPLRVAYFTATEDGPYRPRIERCFDILATHFQVAFARVLVSSLPGFAGQVKLSTSTTPSPPNSYTTPTDGSQNSANSSLGWPGPPPDPSDTSLGVVRAYLIPDASSHLMNSPIHATVTPSKRRAQTGAYAPCGHNDRESYLENQHPRQMSRIRRTEDVTQQSVWNLVGICALATHRFRPKFAWILQLELCKADHQVNPYSPLKIAATSSEAVVPLLSPADTWPRPRRANANIRRGALLALIQHTTQHVEAELRKLHAHSAELVLGLVAQDVATGGPERGDGGADGAVVGRGRAVDVAGVRDLAARGGGGAVDLGVREGPEGPEGRQAELVGEGVDAGVAQERGAAGVGAGVARVGLELGAVTDAAWEVLVCVEVLEHAAEGVEIVVGELDGAVGVVKGGAGGGEPGAFVQVRRDARRKCAREEVRHWMVKAYSRKDVFCGGSVTSGSSSRPSPFSTPSSSPFCCSLFSISTSSAGDSRPLWSAILKLGCGGIGEGLLGTKIKQLQQGVTCDENKEPNEPPYLKRLQYKISFSSSNMHRAPAAMVSHPEPEGITINMPRDPNTLSNYNNFLTTNTAVDLKIDFEKKLLSGNVTLSLKSITQGESDEVILDTSYLDIKDVKHKGKSLKWTLGARFEPYGSPLSIKLGEKPKKDETIDLDITVSTTDQCTALQWLTPAQTSNKKHPYMFSQCQAIHARSIFPCQDTPDVKSTFDFRIQSPLQVLCSGLAKTPAAESSDGVYTFHQKVPIPSYLFAIASGDIVSSDIGPRSKVWTGPQELKGCTWELSNDTEGFIEVAEKIVYEYAWGTYNVLVLPPSFPYGGMENPIYTFATPTIISGDRQNIDVIAHELAHSWSGNLVSPASWEHFWLNEGWTTYLERRIQGAVHGEAHRDFSAIIGWKALEDSIKGYGEEHEFTRLVVDLKGKDPDDAFSTIPYEKGFVFLYYLEKLLGIQKFDKFIPHYFTKYKFKSLDSYDFKTTLLEFFASDLEANAKLEKVDWDQWFYKPGFPPKPAFDTSMVDACYKLANRWAAAYDTKIPSFDAPSSESFKPNPDDIKSWAANQTVVFLESLQRCEPPLPAAATQLLGSTYSLTESANVEITSRFYVLALRGNDKSVCTATAELLGNVGRMKFVRPLFRGLVKVDRDLAVKTFEKNRDFYHPICRGMVEKDLFGDGRGG</sequence>
<feature type="active site" description="Proton donor" evidence="11">
    <location>
        <position position="1404"/>
    </location>
</feature>
<dbReference type="Gene3D" id="3.30.2010.30">
    <property type="match status" value="1"/>
</dbReference>
<dbReference type="Pfam" id="PF17900">
    <property type="entry name" value="Peptidase_M1_N"/>
    <property type="match status" value="1"/>
</dbReference>
<evidence type="ECO:0000256" key="9">
    <source>
        <dbReference type="ARBA" id="ARBA00023049"/>
    </source>
</evidence>
<keyword evidence="8 13" id="KW-0862">Zinc</keyword>
<dbReference type="PRINTS" id="PR00756">
    <property type="entry name" value="ALADIPTASE"/>
</dbReference>
<feature type="binding site" evidence="12">
    <location>
        <begin position="1287"/>
        <end position="1292"/>
    </location>
    <ligand>
        <name>a peptide</name>
        <dbReference type="ChEBI" id="CHEBI:60466"/>
    </ligand>
</feature>
<dbReference type="FunFam" id="2.60.40.1730:FF:000004">
    <property type="entry name" value="Leukotriene A(4) hydrolase"/>
    <property type="match status" value="1"/>
</dbReference>
<dbReference type="Gene3D" id="2.60.40.1730">
    <property type="entry name" value="tricorn interacting facor f3 domain"/>
    <property type="match status" value="1"/>
</dbReference>
<feature type="domain" description="Peptidase M1 leukotriene A4 hydrolase/aminopeptidase C-terminal" evidence="16">
    <location>
        <begin position="1485"/>
        <end position="1638"/>
    </location>
</feature>
<feature type="binding site" evidence="12">
    <location>
        <begin position="1596"/>
        <end position="1598"/>
    </location>
    <ligand>
        <name>a peptide</name>
        <dbReference type="ChEBI" id="CHEBI:60466"/>
    </ligand>
</feature>
<dbReference type="GO" id="GO:0008237">
    <property type="term" value="F:metallopeptidase activity"/>
    <property type="evidence" value="ECO:0007669"/>
    <property type="project" value="UniProtKB-KW"/>
</dbReference>
<dbReference type="GO" id="GO:0006508">
    <property type="term" value="P:proteolysis"/>
    <property type="evidence" value="ECO:0007669"/>
    <property type="project" value="UniProtKB-KW"/>
</dbReference>
<keyword evidence="9 14" id="KW-0482">Metalloprotease</keyword>
<dbReference type="CDD" id="cd09599">
    <property type="entry name" value="M1_LTA4H"/>
    <property type="match status" value="1"/>
</dbReference>
<dbReference type="GO" id="GO:0005634">
    <property type="term" value="C:nucleus"/>
    <property type="evidence" value="ECO:0007669"/>
    <property type="project" value="UniProtKB-SubCell"/>
</dbReference>
<dbReference type="EMBL" id="VIBQ01000014">
    <property type="protein sequence ID" value="KAB8349807.1"/>
    <property type="molecule type" value="Genomic_DNA"/>
</dbReference>
<evidence type="ECO:0000256" key="10">
    <source>
        <dbReference type="ARBA" id="ARBA00023242"/>
    </source>
</evidence>
<proteinExistence type="inferred from homology"/>
<evidence type="ECO:0000256" key="7">
    <source>
        <dbReference type="ARBA" id="ARBA00022801"/>
    </source>
</evidence>
<name>A0A5N6KWJ1_9ROSI</name>
<evidence type="ECO:0000256" key="13">
    <source>
        <dbReference type="PIRSR" id="PIRSR612777-3"/>
    </source>
</evidence>
<keyword evidence="6 13" id="KW-0479">Metal-binding</keyword>
<keyword evidence="4 14" id="KW-0963">Cytoplasm</keyword>
<keyword evidence="10" id="KW-0539">Nucleus</keyword>
<evidence type="ECO:0000256" key="4">
    <source>
        <dbReference type="ARBA" id="ARBA00022490"/>
    </source>
</evidence>
<organism evidence="17 18">
    <name type="scientific">Carpinus fangiana</name>
    <dbReference type="NCBI Taxonomy" id="176857"/>
    <lineage>
        <taxon>Eukaryota</taxon>
        <taxon>Viridiplantae</taxon>
        <taxon>Streptophyta</taxon>
        <taxon>Embryophyta</taxon>
        <taxon>Tracheophyta</taxon>
        <taxon>Spermatophyta</taxon>
        <taxon>Magnoliopsida</taxon>
        <taxon>eudicotyledons</taxon>
        <taxon>Gunneridae</taxon>
        <taxon>Pentapetalae</taxon>
        <taxon>rosids</taxon>
        <taxon>fabids</taxon>
        <taxon>Fagales</taxon>
        <taxon>Betulaceae</taxon>
        <taxon>Carpinus</taxon>
    </lineage>
</organism>
<dbReference type="InterPro" id="IPR015211">
    <property type="entry name" value="Peptidase_M1_C"/>
</dbReference>
<feature type="region of interest" description="Disordered" evidence="15">
    <location>
        <begin position="522"/>
        <end position="558"/>
    </location>
</feature>
<evidence type="ECO:0000256" key="15">
    <source>
        <dbReference type="SAM" id="MobiDB-lite"/>
    </source>
</evidence>
<comment type="similarity">
    <text evidence="3 14">Belongs to the peptidase M1 family.</text>
</comment>
<feature type="binding site" evidence="12">
    <location>
        <begin position="1159"/>
        <end position="1161"/>
    </location>
    <ligand>
        <name>a peptide</name>
        <dbReference type="ChEBI" id="CHEBI:60466"/>
    </ligand>
</feature>
<dbReference type="CDD" id="cd12148">
    <property type="entry name" value="fungal_TF_MHR"/>
    <property type="match status" value="1"/>
</dbReference>
<feature type="binding site" evidence="13">
    <location>
        <position position="1316"/>
    </location>
    <ligand>
        <name>Zn(2+)</name>
        <dbReference type="ChEBI" id="CHEBI:29105"/>
        <note>catalytic</note>
    </ligand>
</feature>
<dbReference type="GO" id="GO:0004301">
    <property type="term" value="F:epoxide hydrolase activity"/>
    <property type="evidence" value="ECO:0007669"/>
    <property type="project" value="TreeGrafter"/>
</dbReference>
<evidence type="ECO:0000256" key="11">
    <source>
        <dbReference type="PIRSR" id="PIRSR612777-1"/>
    </source>
</evidence>
<dbReference type="InterPro" id="IPR012777">
    <property type="entry name" value="LTA4H"/>
</dbReference>
<dbReference type="InterPro" id="IPR014782">
    <property type="entry name" value="Peptidase_M1_dom"/>
</dbReference>
<feature type="binding site" evidence="13">
    <location>
        <position position="1339"/>
    </location>
    <ligand>
        <name>Zn(2+)</name>
        <dbReference type="ChEBI" id="CHEBI:29105"/>
        <note>catalytic</note>
    </ligand>
</feature>
<evidence type="ECO:0000256" key="3">
    <source>
        <dbReference type="ARBA" id="ARBA00010136"/>
    </source>
</evidence>
<feature type="region of interest" description="Disordered" evidence="15">
    <location>
        <begin position="89"/>
        <end position="111"/>
    </location>
</feature>
<dbReference type="Gene3D" id="1.25.40.320">
    <property type="entry name" value="Peptidase M1, leukotriene A4 hydrolase/aminopeptidase C-terminal domain"/>
    <property type="match status" value="1"/>
</dbReference>
<keyword evidence="18" id="KW-1185">Reference proteome</keyword>
<evidence type="ECO:0000256" key="5">
    <source>
        <dbReference type="ARBA" id="ARBA00022670"/>
    </source>
</evidence>
<evidence type="ECO:0000259" key="16">
    <source>
        <dbReference type="SMART" id="SM01263"/>
    </source>
</evidence>
<dbReference type="Gene3D" id="1.10.390.10">
    <property type="entry name" value="Neutral Protease Domain 2"/>
    <property type="match status" value="1"/>
</dbReference>
<dbReference type="Proteomes" id="UP000327013">
    <property type="component" value="Unassembled WGS sequence"/>
</dbReference>
<evidence type="ECO:0000256" key="2">
    <source>
        <dbReference type="ARBA" id="ARBA00004496"/>
    </source>
</evidence>
<dbReference type="InterPro" id="IPR001930">
    <property type="entry name" value="Peptidase_M1"/>
</dbReference>
<dbReference type="FunFam" id="1.25.40.320:FF:000001">
    <property type="entry name" value="Leukotriene A(4) hydrolase"/>
    <property type="match status" value="1"/>
</dbReference>
<dbReference type="SMART" id="SM01263">
    <property type="entry name" value="Leuk-A4-hydro_C"/>
    <property type="match status" value="1"/>
</dbReference>
<evidence type="ECO:0000313" key="18">
    <source>
        <dbReference type="Proteomes" id="UP000327013"/>
    </source>
</evidence>
<dbReference type="PANTHER" id="PTHR45726:SF3">
    <property type="entry name" value="LEUKOTRIENE A-4 HYDROLASE"/>
    <property type="match status" value="1"/>
</dbReference>
<dbReference type="InterPro" id="IPR049980">
    <property type="entry name" value="LTA4H_cat"/>
</dbReference>
<feature type="compositionally biased region" description="Polar residues" evidence="15">
    <location>
        <begin position="540"/>
        <end position="550"/>
    </location>
</feature>
<evidence type="ECO:0000256" key="12">
    <source>
        <dbReference type="PIRSR" id="PIRSR612777-2"/>
    </source>
</evidence>
<reference evidence="17 18" key="1">
    <citation type="submission" date="2019-06" db="EMBL/GenBank/DDBJ databases">
        <title>A chromosomal-level reference genome of Carpinus fangiana (Coryloideae, Betulaceae).</title>
        <authorList>
            <person name="Yang X."/>
            <person name="Wang Z."/>
            <person name="Zhang L."/>
            <person name="Hao G."/>
            <person name="Liu J."/>
            <person name="Yang Y."/>
        </authorList>
    </citation>
    <scope>NUCLEOTIDE SEQUENCE [LARGE SCALE GENOMIC DNA]</scope>
    <source>
        <strain evidence="17">Cfa_2016G</strain>
        <tissue evidence="17">Leaf</tissue>
    </source>
</reference>
<feature type="compositionally biased region" description="Low complexity" evidence="15">
    <location>
        <begin position="524"/>
        <end position="539"/>
    </location>
</feature>
<dbReference type="InterPro" id="IPR027268">
    <property type="entry name" value="Peptidase_M4/M1_CTD_sf"/>
</dbReference>
<accession>A0A5N6KWJ1</accession>
<dbReference type="SUPFAM" id="SSF63737">
    <property type="entry name" value="Leukotriene A4 hydrolase N-terminal domain"/>
    <property type="match status" value="1"/>
</dbReference>
<dbReference type="PANTHER" id="PTHR45726">
    <property type="entry name" value="LEUKOTRIENE A-4 HYDROLASE"/>
    <property type="match status" value="1"/>
</dbReference>
<evidence type="ECO:0000256" key="8">
    <source>
        <dbReference type="ARBA" id="ARBA00022833"/>
    </source>
</evidence>
<dbReference type="OrthoDB" id="79562at2759"/>
<dbReference type="InterPro" id="IPR021858">
    <property type="entry name" value="Fun_TF"/>
</dbReference>
<dbReference type="FunFam" id="3.30.2010.30:FF:000001">
    <property type="entry name" value="Leukotriene A(4) hydrolase"/>
    <property type="match status" value="1"/>
</dbReference>
<protein>
    <recommendedName>
        <fullName evidence="14">Leukotriene A(4) hydrolase</fullName>
        <shortName evidence="14">LTA-4 hydrolase</shortName>
    </recommendedName>
</protein>
<dbReference type="GO" id="GO:0004177">
    <property type="term" value="F:aminopeptidase activity"/>
    <property type="evidence" value="ECO:0007669"/>
    <property type="project" value="TreeGrafter"/>
</dbReference>
<evidence type="ECO:0000256" key="14">
    <source>
        <dbReference type="RuleBase" id="RU361141"/>
    </source>
</evidence>
<comment type="caution">
    <text evidence="17">The sequence shown here is derived from an EMBL/GenBank/DDBJ whole genome shotgun (WGS) entry which is preliminary data.</text>
</comment>
<dbReference type="InterPro" id="IPR038502">
    <property type="entry name" value="M1_LTA-4_hydro/amino_C_sf"/>
</dbReference>
<dbReference type="GO" id="GO:0008270">
    <property type="term" value="F:zinc ion binding"/>
    <property type="evidence" value="ECO:0007669"/>
    <property type="project" value="InterPro"/>
</dbReference>
<dbReference type="InterPro" id="IPR016024">
    <property type="entry name" value="ARM-type_fold"/>
</dbReference>
<dbReference type="Pfam" id="PF11951">
    <property type="entry name" value="Fungal_trans_2"/>
    <property type="match status" value="1"/>
</dbReference>
<keyword evidence="5 14" id="KW-0645">Protease</keyword>
<keyword evidence="7 14" id="KW-0378">Hydrolase</keyword>
<comment type="cofactor">
    <cofactor evidence="13 14">
        <name>Zn(2+)</name>
        <dbReference type="ChEBI" id="CHEBI:29105"/>
    </cofactor>
    <text evidence="13 14">Binds 1 zinc ion per subunit.</text>
</comment>
<comment type="subcellular location">
    <subcellularLocation>
        <location evidence="2 14">Cytoplasm</location>
    </subcellularLocation>
    <subcellularLocation>
        <location evidence="1">Nucleus</location>
    </subcellularLocation>
</comment>
<dbReference type="GO" id="GO:0005829">
    <property type="term" value="C:cytosol"/>
    <property type="evidence" value="ECO:0007669"/>
    <property type="project" value="TreeGrafter"/>
</dbReference>
<dbReference type="NCBIfam" id="TIGR02411">
    <property type="entry name" value="leuko_A4_hydro"/>
    <property type="match status" value="1"/>
</dbReference>
<feature type="active site" description="Proton acceptor" evidence="11">
    <location>
        <position position="1317"/>
    </location>
</feature>
<feature type="binding site" evidence="13">
    <location>
        <position position="1320"/>
    </location>
    <ligand>
        <name>Zn(2+)</name>
        <dbReference type="ChEBI" id="CHEBI:29105"/>
        <note>catalytic</note>
    </ligand>
</feature>
<dbReference type="InterPro" id="IPR034015">
    <property type="entry name" value="M1_LTA4H"/>
</dbReference>
<dbReference type="InterPro" id="IPR042097">
    <property type="entry name" value="Aminopeptidase_N-like_N_sf"/>
</dbReference>
<dbReference type="InterPro" id="IPR045357">
    <property type="entry name" value="Aminopeptidase_N-like_N"/>
</dbReference>
<dbReference type="Pfam" id="PF09127">
    <property type="entry name" value="Leuk-A4-hydro_C"/>
    <property type="match status" value="1"/>
</dbReference>
<evidence type="ECO:0000256" key="1">
    <source>
        <dbReference type="ARBA" id="ARBA00004123"/>
    </source>
</evidence>